<dbReference type="InterPro" id="IPR051554">
    <property type="entry name" value="Acetyltransferase_Eis"/>
</dbReference>
<dbReference type="AlphaFoldDB" id="A0A265N912"/>
<evidence type="ECO:0000259" key="1">
    <source>
        <dbReference type="PROSITE" id="PS51186"/>
    </source>
</evidence>
<dbReference type="RefSeq" id="WP_094886066.1">
    <property type="nucleotide sequence ID" value="NZ_NPMS01000005.1"/>
</dbReference>
<gene>
    <name evidence="2" type="ORF">CIL03_11795</name>
</gene>
<dbReference type="InterPro" id="IPR000182">
    <property type="entry name" value="GNAT_dom"/>
</dbReference>
<dbReference type="OrthoDB" id="5291446at2"/>
<organism evidence="2 3">
    <name type="scientific">Virgibacillus indicus</name>
    <dbReference type="NCBI Taxonomy" id="2024554"/>
    <lineage>
        <taxon>Bacteria</taxon>
        <taxon>Bacillati</taxon>
        <taxon>Bacillota</taxon>
        <taxon>Bacilli</taxon>
        <taxon>Bacillales</taxon>
        <taxon>Bacillaceae</taxon>
        <taxon>Virgibacillus</taxon>
    </lineage>
</organism>
<accession>A0A265N912</accession>
<dbReference type="EMBL" id="NPMS01000005">
    <property type="protein sequence ID" value="OZU88327.1"/>
    <property type="molecule type" value="Genomic_DNA"/>
</dbReference>
<dbReference type="SUPFAM" id="SSF55729">
    <property type="entry name" value="Acyl-CoA N-acyltransferases (Nat)"/>
    <property type="match status" value="1"/>
</dbReference>
<dbReference type="Gene3D" id="3.40.630.30">
    <property type="match status" value="1"/>
</dbReference>
<dbReference type="PANTHER" id="PTHR37817">
    <property type="entry name" value="N-ACETYLTRANSFERASE EIS"/>
    <property type="match status" value="1"/>
</dbReference>
<evidence type="ECO:0000313" key="3">
    <source>
        <dbReference type="Proteomes" id="UP000216498"/>
    </source>
</evidence>
<dbReference type="InterPro" id="IPR016181">
    <property type="entry name" value="Acyl_CoA_acyltransferase"/>
</dbReference>
<dbReference type="Proteomes" id="UP000216498">
    <property type="component" value="Unassembled WGS sequence"/>
</dbReference>
<sequence length="348" mass="39187">MKIRRLKPDEFDQAVKLADETFRDGGHTSMGEAFPQVFSKELQLSYGAFDGEKLVSFIGLVPSIIRIGSASLNIFSIGAVCTDMSYRKQGISTRILKEIYQSIDNAGASLLLISGDRGLYTRNDCYHFGSMKKFTLEANVKRAIYDGSVRKGTEADIFSVHQLNKNKKVRYESSVWEWAMLLKAGGFASIFKKDQALFVAEKDNEIKGYAVIGLQEENNGTDNGIVMEWGGDPQAVHGIFQDMLMGNYVSKLELAVTWQDELQQELHAYQNEERKNGGTVYIVNRERFIDQAFPYLKEQNPEISKPEILESINALTPKEFVKKVFDPNENAESVFPLPMPSTEGLNYV</sequence>
<evidence type="ECO:0000313" key="2">
    <source>
        <dbReference type="EMBL" id="OZU88327.1"/>
    </source>
</evidence>
<dbReference type="GO" id="GO:0034069">
    <property type="term" value="F:aminoglycoside N-acetyltransferase activity"/>
    <property type="evidence" value="ECO:0007669"/>
    <property type="project" value="TreeGrafter"/>
</dbReference>
<dbReference type="Pfam" id="PF13527">
    <property type="entry name" value="Acetyltransf_9"/>
    <property type="match status" value="1"/>
</dbReference>
<dbReference type="PROSITE" id="PS51186">
    <property type="entry name" value="GNAT"/>
    <property type="match status" value="1"/>
</dbReference>
<dbReference type="GO" id="GO:0030649">
    <property type="term" value="P:aminoglycoside antibiotic catabolic process"/>
    <property type="evidence" value="ECO:0007669"/>
    <property type="project" value="TreeGrafter"/>
</dbReference>
<reference evidence="2 3" key="1">
    <citation type="submission" date="2017-08" db="EMBL/GenBank/DDBJ databases">
        <title>Virgibacillus indicus sp. nov. and Virgibacillus profoundi sp. nov, two moderately halophilic bacteria isolated from marine sediment by using the Microfluidic Streak Plate.</title>
        <authorList>
            <person name="Xu B."/>
            <person name="Hu B."/>
            <person name="Wang J."/>
            <person name="Zhu Y."/>
            <person name="Huang L."/>
            <person name="Du W."/>
            <person name="Huang Y."/>
        </authorList>
    </citation>
    <scope>NUCLEOTIDE SEQUENCE [LARGE SCALE GENOMIC DNA]</scope>
    <source>
        <strain evidence="2 3">IO3-P2-C2</strain>
    </source>
</reference>
<name>A0A265N912_9BACI</name>
<dbReference type="PANTHER" id="PTHR37817:SF1">
    <property type="entry name" value="N-ACETYLTRANSFERASE EIS"/>
    <property type="match status" value="1"/>
</dbReference>
<keyword evidence="3" id="KW-1185">Reference proteome</keyword>
<protein>
    <recommendedName>
        <fullName evidence="1">N-acetyltransferase domain-containing protein</fullName>
    </recommendedName>
</protein>
<comment type="caution">
    <text evidence="2">The sequence shown here is derived from an EMBL/GenBank/DDBJ whole genome shotgun (WGS) entry which is preliminary data.</text>
</comment>
<proteinExistence type="predicted"/>
<feature type="domain" description="N-acetyltransferase" evidence="1">
    <location>
        <begin position="1"/>
        <end position="156"/>
    </location>
</feature>